<dbReference type="EMBL" id="AWSJ01000040">
    <property type="protein sequence ID" value="ERI11384.1"/>
    <property type="molecule type" value="Genomic_DNA"/>
</dbReference>
<comment type="caution">
    <text evidence="1">The sequence shown here is derived from an EMBL/GenBank/DDBJ whole genome shotgun (WGS) entry which is preliminary data.</text>
</comment>
<gene>
    <name evidence="1" type="ORF">HMPREF0083_00528</name>
</gene>
<evidence type="ECO:0000313" key="1">
    <source>
        <dbReference type="EMBL" id="ERI11384.1"/>
    </source>
</evidence>
<name>U1WS03_ANEAE</name>
<reference evidence="1 2" key="1">
    <citation type="submission" date="2013-08" db="EMBL/GenBank/DDBJ databases">
        <authorList>
            <person name="Weinstock G."/>
            <person name="Sodergren E."/>
            <person name="Wylie T."/>
            <person name="Fulton L."/>
            <person name="Fulton R."/>
            <person name="Fronick C."/>
            <person name="O'Laughlin M."/>
            <person name="Godfrey J."/>
            <person name="Miner T."/>
            <person name="Herter B."/>
            <person name="Appelbaum E."/>
            <person name="Cordes M."/>
            <person name="Lek S."/>
            <person name="Wollam A."/>
            <person name="Pepin K.H."/>
            <person name="Palsikar V.B."/>
            <person name="Mitreva M."/>
            <person name="Wilson R.K."/>
        </authorList>
    </citation>
    <scope>NUCLEOTIDE SEQUENCE [LARGE SCALE GENOMIC DNA]</scope>
    <source>
        <strain evidence="1 2">ATCC 12856</strain>
    </source>
</reference>
<sequence length="93" mass="10234">MDTSPDIYIMKVDTIFYTTLLASGLSTPAAAFWRSNESHLITLPEQAKKGENDGGYCFGSFLPFINPKIKIEPPCLDGLLNKNSFNGSHLPLL</sequence>
<proteinExistence type="predicted"/>
<organism evidence="1 2">
    <name type="scientific">Aneurinibacillus aneurinilyticus ATCC 12856</name>
    <dbReference type="NCBI Taxonomy" id="649747"/>
    <lineage>
        <taxon>Bacteria</taxon>
        <taxon>Bacillati</taxon>
        <taxon>Bacillota</taxon>
        <taxon>Bacilli</taxon>
        <taxon>Bacillales</taxon>
        <taxon>Paenibacillaceae</taxon>
        <taxon>Aneurinibacillus group</taxon>
        <taxon>Aneurinibacillus</taxon>
    </lineage>
</organism>
<protein>
    <submittedName>
        <fullName evidence="1">Uncharacterized protein</fullName>
    </submittedName>
</protein>
<dbReference type="AlphaFoldDB" id="U1WS03"/>
<accession>U1WS03</accession>
<dbReference type="HOGENOM" id="CLU_2393448_0_0_9"/>
<evidence type="ECO:0000313" key="2">
    <source>
        <dbReference type="Proteomes" id="UP000016511"/>
    </source>
</evidence>
<dbReference type="Proteomes" id="UP000016511">
    <property type="component" value="Unassembled WGS sequence"/>
</dbReference>
<keyword evidence="2" id="KW-1185">Reference proteome</keyword>